<dbReference type="AlphaFoldDB" id="A0A1S2VKD3"/>
<dbReference type="RefSeq" id="WP_071502877.1">
    <property type="nucleotide sequence ID" value="NZ_MORL01000004.1"/>
</dbReference>
<proteinExistence type="predicted"/>
<organism evidence="1 2">
    <name type="scientific">Arsenicibacter rosenii</name>
    <dbReference type="NCBI Taxonomy" id="1750698"/>
    <lineage>
        <taxon>Bacteria</taxon>
        <taxon>Pseudomonadati</taxon>
        <taxon>Bacteroidota</taxon>
        <taxon>Cytophagia</taxon>
        <taxon>Cytophagales</taxon>
        <taxon>Spirosomataceae</taxon>
        <taxon>Arsenicibacter</taxon>
    </lineage>
</organism>
<evidence type="ECO:0000313" key="1">
    <source>
        <dbReference type="EMBL" id="OIN59193.1"/>
    </source>
</evidence>
<gene>
    <name evidence="1" type="ORF">BLX24_09365</name>
</gene>
<reference evidence="1 2" key="1">
    <citation type="submission" date="2016-10" db="EMBL/GenBank/DDBJ databases">
        <title>Arsenicibacter rosenii gen. nov., sp. nov., an efficient arsenic-methylating bacterium isolated from an arsenic-contaminated paddy soil.</title>
        <authorList>
            <person name="Huang K."/>
        </authorList>
    </citation>
    <scope>NUCLEOTIDE SEQUENCE [LARGE SCALE GENOMIC DNA]</scope>
    <source>
        <strain evidence="1 2">SM-1</strain>
    </source>
</reference>
<evidence type="ECO:0000313" key="2">
    <source>
        <dbReference type="Proteomes" id="UP000181790"/>
    </source>
</evidence>
<dbReference type="EMBL" id="MORL01000004">
    <property type="protein sequence ID" value="OIN59193.1"/>
    <property type="molecule type" value="Genomic_DNA"/>
</dbReference>
<accession>A0A1S2VKD3</accession>
<dbReference type="OrthoDB" id="9553422at2"/>
<name>A0A1S2VKD3_9BACT</name>
<dbReference type="Proteomes" id="UP000181790">
    <property type="component" value="Unassembled WGS sequence"/>
</dbReference>
<sequence>MTTEFAAESGAQTMTPTVTLPEKIGDDFISGFKVWASIPANDDKGITIDNVREGDTVIVYDAAGIASFEKVNMALVKGIVGIANAAVGTALVLSQPETAPFVATWNAGVDAIMSAVPDELGDKRRDMYGRDPGTGDYAKNEGGLIVCMPESHGPLYATDDYHLTGDTKNDGRLYKYYSSDTKKMNAFFPCPIVNDPSNQSSSNNGRMQATATTDGAVHILAFDEKFTDNAGYYNVGLVVVRAAAASETTELVNVLVGGAPAGGI</sequence>
<comment type="caution">
    <text evidence="1">The sequence shown here is derived from an EMBL/GenBank/DDBJ whole genome shotgun (WGS) entry which is preliminary data.</text>
</comment>
<keyword evidence="2" id="KW-1185">Reference proteome</keyword>
<protein>
    <submittedName>
        <fullName evidence="1">Uncharacterized protein</fullName>
    </submittedName>
</protein>